<dbReference type="PANTHER" id="PTHR24216:SF65">
    <property type="entry name" value="PAXILLIN-LIKE PROTEIN 1"/>
    <property type="match status" value="1"/>
</dbReference>
<feature type="compositionally biased region" description="Low complexity" evidence="1">
    <location>
        <begin position="890"/>
        <end position="947"/>
    </location>
</feature>
<feature type="signal peptide" evidence="2">
    <location>
        <begin position="1"/>
        <end position="32"/>
    </location>
</feature>
<feature type="region of interest" description="Disordered" evidence="1">
    <location>
        <begin position="890"/>
        <end position="1029"/>
    </location>
</feature>
<evidence type="ECO:0000256" key="2">
    <source>
        <dbReference type="SAM" id="SignalP"/>
    </source>
</evidence>
<dbReference type="PANTHER" id="PTHR24216">
    <property type="entry name" value="PAXILLIN-RELATED"/>
    <property type="match status" value="1"/>
</dbReference>
<feature type="region of interest" description="Disordered" evidence="1">
    <location>
        <begin position="314"/>
        <end position="458"/>
    </location>
</feature>
<organism evidence="3 4">
    <name type="scientific">Raphidocelis subcapitata</name>
    <dbReference type="NCBI Taxonomy" id="307507"/>
    <lineage>
        <taxon>Eukaryota</taxon>
        <taxon>Viridiplantae</taxon>
        <taxon>Chlorophyta</taxon>
        <taxon>core chlorophytes</taxon>
        <taxon>Chlorophyceae</taxon>
        <taxon>CS clade</taxon>
        <taxon>Sphaeropleales</taxon>
        <taxon>Selenastraceae</taxon>
        <taxon>Raphidocelis</taxon>
    </lineage>
</organism>
<feature type="chain" id="PRO_5016145059" evidence="2">
    <location>
        <begin position="33"/>
        <end position="1059"/>
    </location>
</feature>
<keyword evidence="4" id="KW-1185">Reference proteome</keyword>
<evidence type="ECO:0000313" key="4">
    <source>
        <dbReference type="Proteomes" id="UP000247498"/>
    </source>
</evidence>
<feature type="region of interest" description="Disordered" evidence="1">
    <location>
        <begin position="477"/>
        <end position="509"/>
    </location>
</feature>
<dbReference type="EMBL" id="BDRX01000132">
    <property type="protein sequence ID" value="GBF98705.1"/>
    <property type="molecule type" value="Genomic_DNA"/>
</dbReference>
<evidence type="ECO:0000256" key="1">
    <source>
        <dbReference type="SAM" id="MobiDB-lite"/>
    </source>
</evidence>
<proteinExistence type="predicted"/>
<feature type="compositionally biased region" description="Low complexity" evidence="1">
    <location>
        <begin position="385"/>
        <end position="395"/>
    </location>
</feature>
<protein>
    <submittedName>
        <fullName evidence="3">Uncharacterized protein</fullName>
    </submittedName>
</protein>
<accession>A0A2V0PNJ8</accession>
<feature type="compositionally biased region" description="Low complexity" evidence="1">
    <location>
        <begin position="337"/>
        <end position="373"/>
    </location>
</feature>
<sequence length="1059" mass="105280">MVAMGPRTLAPEALELLMSLMALLVSVATSSALPAAAGRVAVAAVRALLLASANLAAVTPLLACVGNRLVARVKGQAAKSGKAPTAPADPQKSMARLLDRKALKAYCSAAIDSLLQEASRQLGVAHDPRRDAASTLRLMHSLLHVPLAQHARASARAVAASLPGAIEESRNGLKQLVSAATAPRGGHRDMPKATASRLLRAIDAVARAASKQVAHLAAAFAADAKGPVNGDSKAQLIAACRSFVEGCATAAAANANAYAALVADFGLQEPNESCSELLSSLLQEESAKLLRLPCLAAALKALSIVDELNSAAQTVPADTPSADEPAPTANEPMANLAPSADEPAPTADEPAPTADEPVPTAEGEPSAPVESESPAPPSLRQLRKASSGGSSSGSSSGSGSGSGAAAPDTPLAPCEPPAFAPRAFRSDSDTSGGGSGAEDAAAAGGSAQPNPLGAGAAEAGAQPLPAAVEPALPAAPAAGLPDQQAAGADGGALPPPPLPLPQAPLQPQPLPPLFSPEWLALTPELCNIMFKGSQDQLVDLLLGPFRAQLQPMLAAARALCPAGAAAADEASAPLTPAAARQLLGALGAGVASGELLGLLSCALQGEGALDAMALVAVAAPTHSACALDGAGGVTHSHYSAAALIATLLCPRAEPCLGSEGENEAARETAQVHAVLMREGAGFALRLVMQRCQLQGWPAHEGLMGALDVLCAAQGIPLPFAQANPAFDALRLQAVSGVLCRAGLGGDALAALGDVVHQQADWLLGLDYANYGSIMSILRTAMRAVGFGAAAACLEPQLGELHRRLEFWRQCAQQKEALLRQAVFVMRARDPSRGMALEAGATARAAPSAVIEELPPPPPPAPAPAAVVIPVPEPAPAPAPAPASAPAPIMFALLPGDGPQAPPSAAAGPSGGESADGSPPADVSAPVPDDSEAEAPAPADAAVPWPAAGSGEPPAVEGEGLQQPGAGGEEGPSEAAPSLSASEAAAPASDGFEGGPSGSEAAPSNEAAPEPAAEALPAQQAGGGRRRGAVWRRRAVRAGKALLLGAAGFALGTMHGRRRG</sequence>
<feature type="compositionally biased region" description="Low complexity" evidence="1">
    <location>
        <begin position="972"/>
        <end position="988"/>
    </location>
</feature>
<feature type="compositionally biased region" description="Low complexity" evidence="1">
    <location>
        <begin position="437"/>
        <end position="458"/>
    </location>
</feature>
<gene>
    <name evidence="3" type="ORF">Rsub_11419</name>
</gene>
<reference evidence="3 4" key="1">
    <citation type="journal article" date="2018" name="Sci. Rep.">
        <title>Raphidocelis subcapitata (=Pseudokirchneriella subcapitata) provides an insight into genome evolution and environmental adaptations in the Sphaeropleales.</title>
        <authorList>
            <person name="Suzuki S."/>
            <person name="Yamaguchi H."/>
            <person name="Nakajima N."/>
            <person name="Kawachi M."/>
        </authorList>
    </citation>
    <scope>NUCLEOTIDE SEQUENCE [LARGE SCALE GENOMIC DNA]</scope>
    <source>
        <strain evidence="3 4">NIES-35</strain>
    </source>
</reference>
<dbReference type="Proteomes" id="UP000247498">
    <property type="component" value="Unassembled WGS sequence"/>
</dbReference>
<keyword evidence="2" id="KW-0732">Signal</keyword>
<dbReference type="AlphaFoldDB" id="A0A2V0PNJ8"/>
<dbReference type="InParanoid" id="A0A2V0PNJ8"/>
<feature type="compositionally biased region" description="Pro residues" evidence="1">
    <location>
        <begin position="493"/>
        <end position="509"/>
    </location>
</feature>
<comment type="caution">
    <text evidence="3">The sequence shown here is derived from an EMBL/GenBank/DDBJ whole genome shotgun (WGS) entry which is preliminary data.</text>
</comment>
<evidence type="ECO:0000313" key="3">
    <source>
        <dbReference type="EMBL" id="GBF98705.1"/>
    </source>
</evidence>
<feature type="compositionally biased region" description="Low complexity" evidence="1">
    <location>
        <begin position="997"/>
        <end position="1019"/>
    </location>
</feature>
<feature type="compositionally biased region" description="Low complexity" evidence="1">
    <location>
        <begin position="477"/>
        <end position="487"/>
    </location>
</feature>
<name>A0A2V0PNJ8_9CHLO</name>